<reference evidence="2 3" key="1">
    <citation type="submission" date="2024-03" db="EMBL/GenBank/DDBJ databases">
        <title>Sequence of Lycoming College Course Isolates.</title>
        <authorList>
            <person name="Plotts O."/>
            <person name="Newman J."/>
        </authorList>
    </citation>
    <scope>NUCLEOTIDE SEQUENCE [LARGE SCALE GENOMIC DNA]</scope>
    <source>
        <strain evidence="2 3">CJB-3</strain>
    </source>
</reference>
<feature type="transmembrane region" description="Helical" evidence="1">
    <location>
        <begin position="78"/>
        <end position="94"/>
    </location>
</feature>
<proteinExistence type="predicted"/>
<feature type="transmembrane region" description="Helical" evidence="1">
    <location>
        <begin position="309"/>
        <end position="326"/>
    </location>
</feature>
<accession>A0ABU8NGV1</accession>
<feature type="transmembrane region" description="Helical" evidence="1">
    <location>
        <begin position="193"/>
        <end position="211"/>
    </location>
</feature>
<comment type="caution">
    <text evidence="2">The sequence shown here is derived from an EMBL/GenBank/DDBJ whole genome shotgun (WGS) entry which is preliminary data.</text>
</comment>
<evidence type="ECO:0000313" key="3">
    <source>
        <dbReference type="Proteomes" id="UP001378956"/>
    </source>
</evidence>
<feature type="transmembrane region" description="Helical" evidence="1">
    <location>
        <begin position="371"/>
        <end position="393"/>
    </location>
</feature>
<feature type="transmembrane region" description="Helical" evidence="1">
    <location>
        <begin position="101"/>
        <end position="118"/>
    </location>
</feature>
<feature type="transmembrane region" description="Helical" evidence="1">
    <location>
        <begin position="138"/>
        <end position="157"/>
    </location>
</feature>
<dbReference type="Pfam" id="PF13687">
    <property type="entry name" value="DUF4153"/>
    <property type="match status" value="1"/>
</dbReference>
<feature type="transmembrane region" description="Helical" evidence="1">
    <location>
        <begin position="338"/>
        <end position="359"/>
    </location>
</feature>
<dbReference type="InterPro" id="IPR025291">
    <property type="entry name" value="DUF4153"/>
</dbReference>
<dbReference type="RefSeq" id="WP_288880927.1">
    <property type="nucleotide sequence ID" value="NZ_CBFGNQ010000043.1"/>
</dbReference>
<feature type="transmembrane region" description="Helical" evidence="1">
    <location>
        <begin position="263"/>
        <end position="289"/>
    </location>
</feature>
<feature type="transmembrane region" description="Helical" evidence="1">
    <location>
        <begin position="166"/>
        <end position="187"/>
    </location>
</feature>
<feature type="transmembrane region" description="Helical" evidence="1">
    <location>
        <begin position="55"/>
        <end position="72"/>
    </location>
</feature>
<keyword evidence="1" id="KW-1133">Transmembrane helix</keyword>
<feature type="transmembrane region" description="Helical" evidence="1">
    <location>
        <begin position="413"/>
        <end position="433"/>
    </location>
</feature>
<feature type="transmembrane region" description="Helical" evidence="1">
    <location>
        <begin position="29"/>
        <end position="46"/>
    </location>
</feature>
<evidence type="ECO:0000256" key="1">
    <source>
        <dbReference type="SAM" id="Phobius"/>
    </source>
</evidence>
<gene>
    <name evidence="2" type="ORF">WAE58_03250</name>
</gene>
<keyword evidence="3" id="KW-1185">Reference proteome</keyword>
<name>A0ABU8NGV1_9SPHI</name>
<protein>
    <submittedName>
        <fullName evidence="2">DUF4173 domain-containing protein</fullName>
    </submittedName>
</protein>
<feature type="transmembrane region" description="Helical" evidence="1">
    <location>
        <begin position="7"/>
        <end position="23"/>
    </location>
</feature>
<evidence type="ECO:0000313" key="2">
    <source>
        <dbReference type="EMBL" id="MEJ2901425.1"/>
    </source>
</evidence>
<keyword evidence="1" id="KW-0472">Membrane</keyword>
<dbReference type="EMBL" id="JBBEUB010000001">
    <property type="protein sequence ID" value="MEJ2901425.1"/>
    <property type="molecule type" value="Genomic_DNA"/>
</dbReference>
<sequence>MKQRIDLQLLAAIGGGILFNFLFWMEKQALNLLIYTLFLIIITLLDREKSKTKKYYIFAGSHLLAAIMVVVNQSDLNIITWYITFAVMIGLIHFPLLRNIFTVLLAAFLQIITAPINLLKKIMAIHFGDLSFKPVLKIVKYTIIPFFAIMLFSILYSEANTVFANYLNRITSGITTFINNMVVFLFPELSFERFIHIVLGIVLSAGAFISLKRLELEKIEAGFGEQLVREHRNKTSNSIAYMLIEVFAEGLLKRMMALKTENIIGIISFTALNLLLLSLNTIDITTLWLGKNIESNGAKYSDALHDGTNVLIVSIVIAMMIIVYFFRGNLNFYSKNKTIRLLTYLWIFQNIFLVCSVLLRDYQYVSALGLTYKRIGVFVFLLLCTIGLVTVYIKVAQQKTFFYLCKINGRIWYILLLVFGFVNWDVLIVNYNINNRASINLDLDHLTDLSDKTLPLLNTNKIILRKYLSTSNYAYKWSNDTTDLSNKRITPTNTEQILAFEKDLAQRNNTFKTKYNETSWLSWNYRDWQTMQFLLKNHL</sequence>
<organism evidence="2 3">
    <name type="scientific">Pedobacter panaciterrae</name>
    <dbReference type="NCBI Taxonomy" id="363849"/>
    <lineage>
        <taxon>Bacteria</taxon>
        <taxon>Pseudomonadati</taxon>
        <taxon>Bacteroidota</taxon>
        <taxon>Sphingobacteriia</taxon>
        <taxon>Sphingobacteriales</taxon>
        <taxon>Sphingobacteriaceae</taxon>
        <taxon>Pedobacter</taxon>
    </lineage>
</organism>
<keyword evidence="1" id="KW-0812">Transmembrane</keyword>
<dbReference type="Proteomes" id="UP001378956">
    <property type="component" value="Unassembled WGS sequence"/>
</dbReference>